<reference evidence="2 3" key="1">
    <citation type="journal article" date="2011" name="Genome Biol.">
        <title>Comparative genome sequence analysis underscores mycoparasitism as the ancestral life style of Trichoderma.</title>
        <authorList>
            <person name="Kubicek C.P."/>
            <person name="Herrera-Estrella A."/>
            <person name="Seidl-Seiboth V."/>
            <person name="Martinez D.A."/>
            <person name="Druzhinina I.S."/>
            <person name="Thon M."/>
            <person name="Zeilinger S."/>
            <person name="Casas-Flores S."/>
            <person name="Horwitz B.A."/>
            <person name="Mukherjee P.K."/>
            <person name="Mukherjee M."/>
            <person name="Kredics L."/>
            <person name="Alcaraz L.D."/>
            <person name="Aerts A."/>
            <person name="Antal Z."/>
            <person name="Atanasova L."/>
            <person name="Cervantes-Badillo M.G."/>
            <person name="Challacombe J."/>
            <person name="Chertkov O."/>
            <person name="McCluskey K."/>
            <person name="Coulpier F."/>
            <person name="Deshpande N."/>
            <person name="von Doehren H."/>
            <person name="Ebbole D.J."/>
            <person name="Esquivel-Naranjo E.U."/>
            <person name="Fekete E."/>
            <person name="Flipphi M."/>
            <person name="Glaser F."/>
            <person name="Gomez-Rodriguez E.Y."/>
            <person name="Gruber S."/>
            <person name="Han C."/>
            <person name="Henrissat B."/>
            <person name="Hermosa R."/>
            <person name="Hernandez-Onate M."/>
            <person name="Karaffa L."/>
            <person name="Kosti I."/>
            <person name="Le Crom S."/>
            <person name="Lindquist E."/>
            <person name="Lucas S."/>
            <person name="Luebeck M."/>
            <person name="Luebeck P.S."/>
            <person name="Margeot A."/>
            <person name="Metz B."/>
            <person name="Misra M."/>
            <person name="Nevalainen H."/>
            <person name="Omann M."/>
            <person name="Packer N."/>
            <person name="Perrone G."/>
            <person name="Uresti-Rivera E.E."/>
            <person name="Salamov A."/>
            <person name="Schmoll M."/>
            <person name="Seiboth B."/>
            <person name="Shapiro H."/>
            <person name="Sukno S."/>
            <person name="Tamayo-Ramos J.A."/>
            <person name="Tisch D."/>
            <person name="Wiest A."/>
            <person name="Wilkinson H.H."/>
            <person name="Zhang M."/>
            <person name="Coutinho P.M."/>
            <person name="Kenerley C.M."/>
            <person name="Monte E."/>
            <person name="Baker S.E."/>
            <person name="Grigoriev I.V."/>
        </authorList>
    </citation>
    <scope>NUCLEOTIDE SEQUENCE [LARGE SCALE GENOMIC DNA]</scope>
    <source>
        <strain evidence="3">ATCC 20476 / IMI 206040</strain>
    </source>
</reference>
<dbReference type="OrthoDB" id="2157530at2759"/>
<organism evidence="2 3">
    <name type="scientific">Hypocrea atroviridis (strain ATCC 20476 / IMI 206040)</name>
    <name type="common">Trichoderma atroviride</name>
    <dbReference type="NCBI Taxonomy" id="452589"/>
    <lineage>
        <taxon>Eukaryota</taxon>
        <taxon>Fungi</taxon>
        <taxon>Dikarya</taxon>
        <taxon>Ascomycota</taxon>
        <taxon>Pezizomycotina</taxon>
        <taxon>Sordariomycetes</taxon>
        <taxon>Hypocreomycetidae</taxon>
        <taxon>Hypocreales</taxon>
        <taxon>Hypocreaceae</taxon>
        <taxon>Trichoderma</taxon>
    </lineage>
</organism>
<dbReference type="STRING" id="452589.G9P4H1"/>
<evidence type="ECO:0000259" key="1">
    <source>
        <dbReference type="Pfam" id="PF06985"/>
    </source>
</evidence>
<proteinExistence type="predicted"/>
<dbReference type="EMBL" id="ABDG02000027">
    <property type="protein sequence ID" value="EHK41171.1"/>
    <property type="molecule type" value="Genomic_DNA"/>
</dbReference>
<dbReference type="AlphaFoldDB" id="G9P4H1"/>
<dbReference type="Proteomes" id="UP000005426">
    <property type="component" value="Unassembled WGS sequence"/>
</dbReference>
<dbReference type="InterPro" id="IPR052895">
    <property type="entry name" value="HetReg/Transcr_Mod"/>
</dbReference>
<evidence type="ECO:0000313" key="2">
    <source>
        <dbReference type="EMBL" id="EHK41171.1"/>
    </source>
</evidence>
<gene>
    <name evidence="2" type="ORF">TRIATDRAFT_85004</name>
</gene>
<protein>
    <recommendedName>
        <fullName evidence="1">Heterokaryon incompatibility domain-containing protein</fullName>
    </recommendedName>
</protein>
<dbReference type="GeneID" id="25785863"/>
<dbReference type="OMA" id="CELRARE"/>
<dbReference type="PANTHER" id="PTHR24148">
    <property type="entry name" value="ANKYRIN REPEAT DOMAIN-CONTAINING PROTEIN 39 HOMOLOG-RELATED"/>
    <property type="match status" value="1"/>
</dbReference>
<evidence type="ECO:0000313" key="3">
    <source>
        <dbReference type="Proteomes" id="UP000005426"/>
    </source>
</evidence>
<dbReference type="eggNOG" id="ENOG502SUUJ">
    <property type="taxonomic scope" value="Eukaryota"/>
</dbReference>
<dbReference type="PANTHER" id="PTHR24148:SF64">
    <property type="entry name" value="HETEROKARYON INCOMPATIBILITY DOMAIN-CONTAINING PROTEIN"/>
    <property type="match status" value="1"/>
</dbReference>
<feature type="domain" description="Heterokaryon incompatibility" evidence="1">
    <location>
        <begin position="24"/>
        <end position="183"/>
    </location>
</feature>
<comment type="caution">
    <text evidence="2">The sequence shown here is derived from an EMBL/GenBank/DDBJ whole genome shotgun (WGS) entry which is preliminary data.</text>
</comment>
<dbReference type="KEGG" id="tatv:25785863"/>
<dbReference type="Pfam" id="PF06985">
    <property type="entry name" value="HET"/>
    <property type="match status" value="1"/>
</dbReference>
<sequence length="527" mass="60060">MASIPRDDCNTYKYKDITAKEPEYSTLSYTWGRWRVKDRPEAPPVLPIKNTPWEIPAVEETHFTTENFQKVIQSIHRTGVDWAWIDVGCIDQRRGSTQAAVEIGRQASIFKQAKSTFVWLSRLDSIQLAQAIDDILECGGQLYDRVDIGNEDVDFDDVMDKLHKVSEYLFSDPWFSSLWTLQEIVLRNDAIVLSTEGESVPWKVARQDQRTYMTMLINHCQNVYTSLEKALEKTKSVYSQPYPDKTMNAIRRVQQLILQVGFYYLFSTNPNVLFGTARYRTTKRREDRVYGIMQIYGLCVGKSARPEENPSMEELVIEFAAAINHNSAILGQFFIHVSQPKPGYTWRITEASTVPRSLMIYRDPNSMATINIDSNGNCIAAGKCCQLPILLSAAEKSGEITPLQAVKGWGLDFKVLLDGHINGAASFSAAHQEHYIVRRSSATEIDLKDVLVLWLGNVQAEFSFGSNSHLRRNAGLLLSVQNYNTDECVLRYERLGIAIWRTGEKPKPFEEPVRSIPWEWHDQLVLG</sequence>
<accession>G9P4H1</accession>
<dbReference type="HOGENOM" id="CLU_025795_0_0_1"/>
<dbReference type="InterPro" id="IPR010730">
    <property type="entry name" value="HET"/>
</dbReference>
<keyword evidence="3" id="KW-1185">Reference proteome</keyword>
<name>G9P4H1_HYPAI</name>